<dbReference type="PANTHER" id="PTHR43139:SF25">
    <property type="entry name" value="ALPHA_BETA-HYDROLASES SUPERFAMILY PROTEIN"/>
    <property type="match status" value="1"/>
</dbReference>
<dbReference type="EnsemblPlants" id="MELO3C007750.2.1">
    <property type="protein sequence ID" value="MELO3C007750.2.1"/>
    <property type="gene ID" value="MELO3C007750.2"/>
</dbReference>
<protein>
    <recommendedName>
        <fullName evidence="1">AB hydrolase-1 domain-containing protein</fullName>
    </recommendedName>
</protein>
<evidence type="ECO:0000259" key="1">
    <source>
        <dbReference type="Pfam" id="PF00561"/>
    </source>
</evidence>
<dbReference type="Gene3D" id="3.40.50.1820">
    <property type="entry name" value="alpha/beta hydrolase"/>
    <property type="match status" value="1"/>
</dbReference>
<proteinExistence type="predicted"/>
<dbReference type="SUPFAM" id="SSF53474">
    <property type="entry name" value="alpha/beta-Hydrolases"/>
    <property type="match status" value="1"/>
</dbReference>
<dbReference type="InterPro" id="IPR000639">
    <property type="entry name" value="Epox_hydrolase-like"/>
</dbReference>
<dbReference type="AlphaFoldDB" id="A0A9I9CSH9"/>
<dbReference type="InterPro" id="IPR000073">
    <property type="entry name" value="AB_hydrolase_1"/>
</dbReference>
<name>A0A9I9CSH9_CUCME</name>
<dbReference type="GO" id="GO:0003824">
    <property type="term" value="F:catalytic activity"/>
    <property type="evidence" value="ECO:0007669"/>
    <property type="project" value="InterPro"/>
</dbReference>
<dbReference type="PANTHER" id="PTHR43139">
    <property type="entry name" value="SI:DKEY-122A22.2"/>
    <property type="match status" value="1"/>
</dbReference>
<dbReference type="InterPro" id="IPR029058">
    <property type="entry name" value="AB_hydrolase_fold"/>
</dbReference>
<sequence length="376" mass="42797">FLPTPTQSFTLNTNFYTNFPRLPHLYLHSISHKKGGKNQQFNFFQFFNWVIAILKFHITMGGQCFSYGSIMEAWYRSCFSRVGLKSATTDLGNGTVMHCWIPKTPKQTKPNLVLIHGMGANAMWQWNQFVRPLITHFNIYVPDLVFFGESYTTLSDRSEAFQARCVMGVLDAHGVRTTNAVGISYGGFVAYSMAAQFPDRMEKLVLCCTGVCLEDQDMEDGMFQVKSVEEAVSVLLPQSPEKLKEMIKIAFFKPIRIGPSCVVNDLIDELCTEYREQKKELIQALHKERKLSNLPKITNPTLIMWGEKDLVFPMELAHRLKRHIGEGAELVVIKKAGHALNIEKPKEMNKLIQCFLVDAVPSTKAKIHHQNDLKSE</sequence>
<dbReference type="PRINTS" id="PR00111">
    <property type="entry name" value="ABHYDROLASE"/>
</dbReference>
<dbReference type="Pfam" id="PF00561">
    <property type="entry name" value="Abhydrolase_1"/>
    <property type="match status" value="2"/>
</dbReference>
<accession>A0A9I9CSH9</accession>
<dbReference type="PRINTS" id="PR00412">
    <property type="entry name" value="EPOXHYDRLASE"/>
</dbReference>
<reference evidence="2" key="1">
    <citation type="submission" date="2023-03" db="UniProtKB">
        <authorList>
            <consortium name="EnsemblPlants"/>
        </authorList>
    </citation>
    <scope>IDENTIFICATION</scope>
</reference>
<organism evidence="2">
    <name type="scientific">Cucumis melo</name>
    <name type="common">Muskmelon</name>
    <dbReference type="NCBI Taxonomy" id="3656"/>
    <lineage>
        <taxon>Eukaryota</taxon>
        <taxon>Viridiplantae</taxon>
        <taxon>Streptophyta</taxon>
        <taxon>Embryophyta</taxon>
        <taxon>Tracheophyta</taxon>
        <taxon>Spermatophyta</taxon>
        <taxon>Magnoliopsida</taxon>
        <taxon>eudicotyledons</taxon>
        <taxon>Gunneridae</taxon>
        <taxon>Pentapetalae</taxon>
        <taxon>rosids</taxon>
        <taxon>fabids</taxon>
        <taxon>Cucurbitales</taxon>
        <taxon>Cucurbitaceae</taxon>
        <taxon>Benincaseae</taxon>
        <taxon>Cucumis</taxon>
    </lineage>
</organism>
<evidence type="ECO:0000313" key="2">
    <source>
        <dbReference type="EnsemblPlants" id="MELO3C007750.2.1"/>
    </source>
</evidence>
<dbReference type="InterPro" id="IPR052370">
    <property type="entry name" value="Meta-cleavage_hydrolase"/>
</dbReference>
<feature type="domain" description="AB hydrolase-1" evidence="1">
    <location>
        <begin position="110"/>
        <end position="218"/>
    </location>
</feature>
<feature type="domain" description="AB hydrolase-1" evidence="1">
    <location>
        <begin position="292"/>
        <end position="345"/>
    </location>
</feature>
<dbReference type="Gramene" id="MELO3C007750.2.1">
    <property type="protein sequence ID" value="MELO3C007750.2.1"/>
    <property type="gene ID" value="MELO3C007750.2"/>
</dbReference>